<dbReference type="Proteomes" id="UP000299102">
    <property type="component" value="Unassembled WGS sequence"/>
</dbReference>
<dbReference type="OrthoDB" id="6357136at2759"/>
<dbReference type="STRING" id="151549.A0A4C1X213"/>
<dbReference type="Pfam" id="PF16062">
    <property type="entry name" value="MavL-like"/>
    <property type="match status" value="1"/>
</dbReference>
<organism evidence="1 2">
    <name type="scientific">Eumeta variegata</name>
    <name type="common">Bagworm moth</name>
    <name type="synonym">Eumeta japonica</name>
    <dbReference type="NCBI Taxonomy" id="151549"/>
    <lineage>
        <taxon>Eukaryota</taxon>
        <taxon>Metazoa</taxon>
        <taxon>Ecdysozoa</taxon>
        <taxon>Arthropoda</taxon>
        <taxon>Hexapoda</taxon>
        <taxon>Insecta</taxon>
        <taxon>Pterygota</taxon>
        <taxon>Neoptera</taxon>
        <taxon>Endopterygota</taxon>
        <taxon>Lepidoptera</taxon>
        <taxon>Glossata</taxon>
        <taxon>Ditrysia</taxon>
        <taxon>Tineoidea</taxon>
        <taxon>Psychidae</taxon>
        <taxon>Oiketicinae</taxon>
        <taxon>Eumeta</taxon>
    </lineage>
</organism>
<evidence type="ECO:0000313" key="1">
    <source>
        <dbReference type="EMBL" id="GBP56394.1"/>
    </source>
</evidence>
<reference evidence="1 2" key="1">
    <citation type="journal article" date="2019" name="Commun. Biol.">
        <title>The bagworm genome reveals a unique fibroin gene that provides high tensile strength.</title>
        <authorList>
            <person name="Kono N."/>
            <person name="Nakamura H."/>
            <person name="Ohtoshi R."/>
            <person name="Tomita M."/>
            <person name="Numata K."/>
            <person name="Arakawa K."/>
        </authorList>
    </citation>
    <scope>NUCLEOTIDE SEQUENCE [LARGE SCALE GENOMIC DNA]</scope>
</reference>
<dbReference type="AlphaFoldDB" id="A0A4C1X213"/>
<comment type="caution">
    <text evidence="1">The sequence shown here is derived from an EMBL/GenBank/DDBJ whole genome shotgun (WGS) entry which is preliminary data.</text>
</comment>
<proteinExistence type="predicted"/>
<dbReference type="EMBL" id="BGZK01000691">
    <property type="protein sequence ID" value="GBP56394.1"/>
    <property type="molecule type" value="Genomic_DNA"/>
</dbReference>
<evidence type="ECO:0000313" key="2">
    <source>
        <dbReference type="Proteomes" id="UP000299102"/>
    </source>
</evidence>
<sequence length="417" mass="47392">MSVPDLVDRMLKKRAVSFLGARDKYQLLNGETGADGWEKVGTLQQKRPLLLENCLSYDEIKISAMLFVSGYTEFINDGARKNSGVIQEENIVKDGIIIGLVGARLKRKFKMEYEDLLITDEQNTLKNGYGEETPSTSCLENLKTTFVGNNESSRHMWRQLWSEFYQVHSYTYDELTSSVNVEETSDKKLKYTDRYVRKPHTGEIFDNEVFYKRLIIPFDCTLLEANERAKAEGKMAFVNVVGIGLGVWRAMPHQNDVFILAFLERIKYFLKEEVLDHISDVNFAYIKPHNSIEALFTQNITSQEVSQEKKMFLESEKHPNGGIYVYLESREPSTKLPAEHAGKLLVATYAWDGNAHPGNEFWFGSLKSSGDPAAACSTQVAELHNAHINDAVCARNLRVAGRFGVLTLQQYSKKLLK</sequence>
<keyword evidence="2" id="KW-1185">Reference proteome</keyword>
<protein>
    <submittedName>
        <fullName evidence="1">Uncharacterized protein</fullName>
    </submittedName>
</protein>
<dbReference type="InterPro" id="IPR032063">
    <property type="entry name" value="MavL-like"/>
</dbReference>
<accession>A0A4C1X213</accession>
<name>A0A4C1X213_EUMVA</name>
<gene>
    <name evidence="1" type="ORF">EVAR_32264_1</name>
</gene>